<sequence length="80" mass="9254">MVRNFNWFSIRLAALLIFATILVDLEIIALILSLSLLHISSGIKTIIYDYIHVEKLHLIFLILVRICHIELARCLVELII</sequence>
<keyword evidence="1" id="KW-0812">Transmembrane</keyword>
<accession>A0A1D8X7R2</accession>
<proteinExistence type="predicted"/>
<dbReference type="EMBL" id="KX427235">
    <property type="protein sequence ID" value="AOX49068.1"/>
    <property type="molecule type" value="Genomic_DNA"/>
</dbReference>
<reference evidence="2" key="2">
    <citation type="submission" date="2016-06" db="EMBL/GenBank/DDBJ databases">
        <authorList>
            <person name="Kjaerup R.B."/>
            <person name="Dalgaard T.S."/>
            <person name="Juul-Madsen H.R."/>
        </authorList>
    </citation>
    <scope>NUCLEOTIDE SEQUENCE</scope>
</reference>
<dbReference type="GO" id="GO:0016020">
    <property type="term" value="C:membrane"/>
    <property type="evidence" value="ECO:0007669"/>
    <property type="project" value="InterPro"/>
</dbReference>
<feature type="transmembrane region" description="Helical" evidence="1">
    <location>
        <begin position="12"/>
        <end position="36"/>
    </location>
</feature>
<keyword evidence="2" id="KW-0496">Mitochondrion</keyword>
<dbReference type="Gene3D" id="1.20.1300.10">
    <property type="entry name" value="Fumarate reductase/succinate dehydrogenase, transmembrane subunit"/>
    <property type="match status" value="1"/>
</dbReference>
<name>A0A1D8X7R2_9FLOR</name>
<organism evidence="2">
    <name type="scientific">Pterocladia mexicana</name>
    <dbReference type="NCBI Taxonomy" id="1911544"/>
    <lineage>
        <taxon>Eukaryota</taxon>
        <taxon>Rhodophyta</taxon>
        <taxon>Florideophyceae</taxon>
        <taxon>Rhodymeniophycidae</taxon>
        <taxon>Gelidiales</taxon>
        <taxon>Pterocladiaceae</taxon>
        <taxon>Pterocladia</taxon>
    </lineage>
</organism>
<dbReference type="AlphaFoldDB" id="A0A1D8X7R2"/>
<dbReference type="InterPro" id="IPR034804">
    <property type="entry name" value="SQR/QFR_C/D"/>
</dbReference>
<keyword evidence="1" id="KW-0472">Membrane</keyword>
<geneLocation type="mitochondrion" evidence="2"/>
<reference evidence="2" key="1">
    <citation type="journal article" date="2016" name="Sci. Rep.">
        <title>Mitogenomes from type specimens, a genotyping tool for morphologically simple species: ten genomes of agar-producing red algae.</title>
        <authorList>
            <person name="Boo G.H."/>
            <person name="Hughey J.R."/>
            <person name="Miller K.A."/>
            <person name="Boo S.M."/>
        </authorList>
    </citation>
    <scope>NUCLEOTIDE SEQUENCE</scope>
</reference>
<keyword evidence="1" id="KW-1133">Transmembrane helix</keyword>
<dbReference type="RefSeq" id="YP_009317616.1">
    <property type="nucleotide sequence ID" value="NC_031842.1"/>
</dbReference>
<evidence type="ECO:0000313" key="2">
    <source>
        <dbReference type="EMBL" id="AOX49068.1"/>
    </source>
</evidence>
<evidence type="ECO:0000256" key="1">
    <source>
        <dbReference type="SAM" id="Phobius"/>
    </source>
</evidence>
<protein>
    <submittedName>
        <fullName evidence="2">Succinate:cytochrome c oxidoreductase subunit 4</fullName>
    </submittedName>
</protein>
<gene>
    <name evidence="2" type="primary">sdhD</name>
</gene>
<dbReference type="GeneID" id="30218866"/>